<sequence length="82" mass="9461">MQAFRVICHCMHMEPTMAKFLHYYVIHMGVKSGWVSLIGLSKTCLFKGRFMKDRELMVKASPIPAKEAVAVYHAHSWAMTQF</sequence>
<name>A0A371E2W9_MUCPR</name>
<dbReference type="Proteomes" id="UP000257109">
    <property type="component" value="Unassembled WGS sequence"/>
</dbReference>
<organism evidence="2 3">
    <name type="scientific">Mucuna pruriens</name>
    <name type="common">Velvet bean</name>
    <name type="synonym">Dolichos pruriens</name>
    <dbReference type="NCBI Taxonomy" id="157652"/>
    <lineage>
        <taxon>Eukaryota</taxon>
        <taxon>Viridiplantae</taxon>
        <taxon>Streptophyta</taxon>
        <taxon>Embryophyta</taxon>
        <taxon>Tracheophyta</taxon>
        <taxon>Spermatophyta</taxon>
        <taxon>Magnoliopsida</taxon>
        <taxon>eudicotyledons</taxon>
        <taxon>Gunneridae</taxon>
        <taxon>Pentapetalae</taxon>
        <taxon>rosids</taxon>
        <taxon>fabids</taxon>
        <taxon>Fabales</taxon>
        <taxon>Fabaceae</taxon>
        <taxon>Papilionoideae</taxon>
        <taxon>50 kb inversion clade</taxon>
        <taxon>NPAAA clade</taxon>
        <taxon>indigoferoid/millettioid clade</taxon>
        <taxon>Phaseoleae</taxon>
        <taxon>Mucuna</taxon>
    </lineage>
</organism>
<keyword evidence="1" id="KW-1133">Transmembrane helix</keyword>
<accession>A0A371E2W9</accession>
<feature type="non-terminal residue" evidence="2">
    <location>
        <position position="1"/>
    </location>
</feature>
<gene>
    <name evidence="2" type="ORF">CR513_61473</name>
</gene>
<proteinExistence type="predicted"/>
<comment type="caution">
    <text evidence="2">The sequence shown here is derived from an EMBL/GenBank/DDBJ whole genome shotgun (WGS) entry which is preliminary data.</text>
</comment>
<evidence type="ECO:0000256" key="1">
    <source>
        <dbReference type="SAM" id="Phobius"/>
    </source>
</evidence>
<keyword evidence="1" id="KW-0812">Transmembrane</keyword>
<protein>
    <submittedName>
        <fullName evidence="2">Uncharacterized protein</fullName>
    </submittedName>
</protein>
<keyword evidence="3" id="KW-1185">Reference proteome</keyword>
<feature type="transmembrane region" description="Helical" evidence="1">
    <location>
        <begin position="21"/>
        <end position="41"/>
    </location>
</feature>
<evidence type="ECO:0000313" key="3">
    <source>
        <dbReference type="Proteomes" id="UP000257109"/>
    </source>
</evidence>
<dbReference type="EMBL" id="QJKJ01016903">
    <property type="protein sequence ID" value="RDX60382.1"/>
    <property type="molecule type" value="Genomic_DNA"/>
</dbReference>
<keyword evidence="1" id="KW-0472">Membrane</keyword>
<dbReference type="AlphaFoldDB" id="A0A371E2W9"/>
<reference evidence="2" key="1">
    <citation type="submission" date="2018-05" db="EMBL/GenBank/DDBJ databases">
        <title>Draft genome of Mucuna pruriens seed.</title>
        <authorList>
            <person name="Nnadi N.E."/>
            <person name="Vos R."/>
            <person name="Hasami M.H."/>
            <person name="Devisetty U.K."/>
            <person name="Aguiy J.C."/>
        </authorList>
    </citation>
    <scope>NUCLEOTIDE SEQUENCE [LARGE SCALE GENOMIC DNA]</scope>
    <source>
        <strain evidence="2">JCA_2017</strain>
    </source>
</reference>
<evidence type="ECO:0000313" key="2">
    <source>
        <dbReference type="EMBL" id="RDX60382.1"/>
    </source>
</evidence>